<keyword evidence="2" id="KW-0812">Transmembrane</keyword>
<evidence type="ECO:0000256" key="2">
    <source>
        <dbReference type="SAM" id="Phobius"/>
    </source>
</evidence>
<evidence type="ECO:0000313" key="4">
    <source>
        <dbReference type="Proteomes" id="UP001139414"/>
    </source>
</evidence>
<feature type="region of interest" description="Disordered" evidence="1">
    <location>
        <begin position="612"/>
        <end position="633"/>
    </location>
</feature>
<proteinExistence type="predicted"/>
<feature type="transmembrane region" description="Helical" evidence="2">
    <location>
        <begin position="26"/>
        <end position="50"/>
    </location>
</feature>
<dbReference type="Proteomes" id="UP001139414">
    <property type="component" value="Unassembled WGS sequence"/>
</dbReference>
<sequence length="1083" mass="126278">MENFGLVQEKLEAFIKKYYLNLILKGSLLFIATGLIYFLLVVGLEYLFWLSTTGRGILFLLFILVELGLLFKFVGIPLFKLLKISRGIDEYQASEIIGNHFPEVNDKLTNLLQLKNNSKQSDLLLASINQRSKELTPIPFSRAIDFKKNRKHLRYVFLPLLIIIGLVVAGEADAITHSFGRISDYNKVYLKPAPFNFIIQNNDLSAREGENFNIKIQTVGDFNPEIVQLLVNGNENFMKQTSPGVFEYSFTDLNEDLEFQLQSNEVVSEDYMLEVIKVPKLLNFEMLLDYPEYTGMKDENLSGTGNVSVPEGTRINWNFITRNVETINFKLPDSLIQLKALNNKAVFERTLVTNLTYSVSSSNRLIKNYENLDYTVKIIKDEYPEIAVRTEKDSLNTDIQYFKGDISDDYGLSRLELVYYSEENKEDPETINIPVSKESFDEFHFSFPGNIALESGSSYNYFFLVYDNDAVNGAKSSRSETFSYRKKSADELENEKLQEQNDAIKNMGEKLTEFEKSEEELEEISRLEKEREELNYSERKKLEEFLKRQKKQNEMMKSYSEKLKKSLEENENVENSTMEKELSKRLENNEKRLEENESLLEELQKYSEKIQKEDLGKKLDKLSKQNKSNQRNLEQLLELTKRYYVAEKKQKLARDLENLAEEQEQLSEDSEENNSENQENLNEKFQEFQEEMDKLEKENEALKQPEDLNREEENEESIENDQKDAKEQLEQNKKSDAQQKQKDASKKMKQMSQQMQESAMMQAGEQLEADAEMLRQILDNLIVFSFEQEDLLDDFKDIQQNNPKYAGKLKEQSNLRENFRHIDDSLYMLAMRNPMVNEVITDKLTNVEFDLEKSIERLSENEISQGTASQQYVVTGANDLANLLYQILGSMQQMMANPQAGEGKGGEEFQLQDIIQKQEKLMQEMKEGTEGKPRPEQEGESQPGEGEGESGELYEIYKEQQMLRMQMEKLLEENGEKPGYNPTEEMQKIEEQLLDKGFDPETVKRMQKLQYELLKFEKAFKLQGTDDKRKSETNRIDYANSLQNQIDNAKEYFNSTEILNRQILPLRQIYREKVKDYFGKGRD</sequence>
<dbReference type="RefSeq" id="WP_229341225.1">
    <property type="nucleotide sequence ID" value="NZ_JAJBZG010000005.1"/>
</dbReference>
<feature type="compositionally biased region" description="Basic and acidic residues" evidence="1">
    <location>
        <begin position="720"/>
        <end position="746"/>
    </location>
</feature>
<evidence type="ECO:0000256" key="1">
    <source>
        <dbReference type="SAM" id="MobiDB-lite"/>
    </source>
</evidence>
<keyword evidence="4" id="KW-1185">Reference proteome</keyword>
<feature type="region of interest" description="Disordered" evidence="1">
    <location>
        <begin position="924"/>
        <end position="951"/>
    </location>
</feature>
<keyword evidence="2" id="KW-1133">Transmembrane helix</keyword>
<feature type="region of interest" description="Disordered" evidence="1">
    <location>
        <begin position="692"/>
        <end position="758"/>
    </location>
</feature>
<protein>
    <recommendedName>
        <fullName evidence="5">DUF4175 family protein</fullName>
    </recommendedName>
</protein>
<feature type="transmembrane region" description="Helical" evidence="2">
    <location>
        <begin position="56"/>
        <end position="79"/>
    </location>
</feature>
<feature type="compositionally biased region" description="Basic and acidic residues" evidence="1">
    <location>
        <begin position="577"/>
        <end position="589"/>
    </location>
</feature>
<feature type="compositionally biased region" description="Acidic residues" evidence="1">
    <location>
        <begin position="658"/>
        <end position="674"/>
    </location>
</feature>
<feature type="compositionally biased region" description="Acidic residues" evidence="1">
    <location>
        <begin position="709"/>
        <end position="719"/>
    </location>
</feature>
<feature type="transmembrane region" description="Helical" evidence="2">
    <location>
        <begin position="152"/>
        <end position="170"/>
    </location>
</feature>
<comment type="caution">
    <text evidence="3">The sequence shown here is derived from an EMBL/GenBank/DDBJ whole genome shotgun (WGS) entry which is preliminary data.</text>
</comment>
<feature type="compositionally biased region" description="Basic and acidic residues" evidence="1">
    <location>
        <begin position="924"/>
        <end position="937"/>
    </location>
</feature>
<organism evidence="3 4">
    <name type="scientific">Christiangramia sediminis</name>
    <dbReference type="NCBI Taxonomy" id="2881336"/>
    <lineage>
        <taxon>Bacteria</taxon>
        <taxon>Pseudomonadati</taxon>
        <taxon>Bacteroidota</taxon>
        <taxon>Flavobacteriia</taxon>
        <taxon>Flavobacteriales</taxon>
        <taxon>Flavobacteriaceae</taxon>
        <taxon>Christiangramia</taxon>
    </lineage>
</organism>
<feature type="compositionally biased region" description="Basic and acidic residues" evidence="1">
    <location>
        <begin position="692"/>
        <end position="708"/>
    </location>
</feature>
<feature type="compositionally biased region" description="Basic and acidic residues" evidence="1">
    <location>
        <begin position="612"/>
        <end position="623"/>
    </location>
</feature>
<dbReference type="EMBL" id="JAJBZG010000005">
    <property type="protein sequence ID" value="MCB7481898.1"/>
    <property type="molecule type" value="Genomic_DNA"/>
</dbReference>
<dbReference type="AlphaFoldDB" id="A0A9X1LK76"/>
<accession>A0A9X1LK76</accession>
<evidence type="ECO:0008006" key="5">
    <source>
        <dbReference type="Google" id="ProtNLM"/>
    </source>
</evidence>
<keyword evidence="2" id="KW-0472">Membrane</keyword>
<feature type="region of interest" description="Disordered" evidence="1">
    <location>
        <begin position="656"/>
        <end position="680"/>
    </location>
</feature>
<name>A0A9X1LK76_9FLAO</name>
<reference evidence="3" key="1">
    <citation type="submission" date="2021-10" db="EMBL/GenBank/DDBJ databases">
        <title>Gramella sp. ASW11-100T, isolated from marine sediment.</title>
        <authorList>
            <person name="Xia C."/>
        </authorList>
    </citation>
    <scope>NUCLEOTIDE SEQUENCE</scope>
    <source>
        <strain evidence="3">ASW11-100</strain>
    </source>
</reference>
<gene>
    <name evidence="3" type="ORF">LGQ90_11545</name>
</gene>
<feature type="region of interest" description="Disordered" evidence="1">
    <location>
        <begin position="565"/>
        <end position="589"/>
    </location>
</feature>
<evidence type="ECO:0000313" key="3">
    <source>
        <dbReference type="EMBL" id="MCB7481898.1"/>
    </source>
</evidence>